<gene>
    <name evidence="9 13" type="primary">mltF</name>
    <name evidence="13" type="ORF">JRA39_001391</name>
    <name evidence="14" type="ORF">KDV35_08170</name>
</gene>
<dbReference type="AlphaFoldDB" id="A0AAI9HYZ0"/>
<evidence type="ECO:0000256" key="5">
    <source>
        <dbReference type="ARBA" id="ARBA00023136"/>
    </source>
</evidence>
<dbReference type="Pfam" id="PF00497">
    <property type="entry name" value="SBP_bac_3"/>
    <property type="match status" value="1"/>
</dbReference>
<reference evidence="14 15" key="1">
    <citation type="submission" date="2021-04" db="EMBL/GenBank/DDBJ databases">
        <title>Determining the burden of carbapenem-resistant Enterobacterales from a tertiary public heath setting in Bangladesh: a clinical, epidemiological, and molecular study.</title>
        <authorList>
            <person name="Farzana R."/>
            <person name="Walsh T.R."/>
        </authorList>
    </citation>
    <scope>NUCLEOTIDE SEQUENCE [LARGE SCALE GENOMIC DNA]</scope>
    <source>
        <strain evidence="15">dmpro_s316</strain>
        <strain evidence="14">Dmpro_s316</strain>
    </source>
</reference>
<protein>
    <recommendedName>
        <fullName evidence="9">Membrane-bound lytic murein transglycosylase F</fullName>
        <ecNumber evidence="9">4.2.2.n1</ecNumber>
    </recommendedName>
    <alternativeName>
        <fullName evidence="9">Murein lyase F</fullName>
    </alternativeName>
</protein>
<dbReference type="InterPro" id="IPR023346">
    <property type="entry name" value="Lysozyme-like_dom_sf"/>
</dbReference>
<dbReference type="HAMAP" id="MF_02016">
    <property type="entry name" value="MltF"/>
    <property type="match status" value="1"/>
</dbReference>
<dbReference type="PROSITE" id="PS00922">
    <property type="entry name" value="TRANSGLYCOSYLASE"/>
    <property type="match status" value="1"/>
</dbReference>
<comment type="caution">
    <text evidence="9">Lacks conserved residue(s) required for the propagation of feature annotation.</text>
</comment>
<feature type="transmembrane region" description="Helical" evidence="11">
    <location>
        <begin position="7"/>
        <end position="28"/>
    </location>
</feature>
<comment type="similarity">
    <text evidence="9">In the C-terminal section; belongs to the transglycosylase Slt family.</text>
</comment>
<comment type="subcellular location">
    <subcellularLocation>
        <location evidence="9">Cell outer membrane</location>
        <topology evidence="9">Peripheral membrane protein</topology>
    </subcellularLocation>
    <text evidence="9">Attached to the inner leaflet of the outer membrane.</text>
</comment>
<dbReference type="GO" id="GO:0071555">
    <property type="term" value="P:cell wall organization"/>
    <property type="evidence" value="ECO:0007669"/>
    <property type="project" value="UniProtKB-KW"/>
</dbReference>
<accession>A0AAI9HYZ0</accession>
<evidence type="ECO:0000313" key="14">
    <source>
        <dbReference type="EMBL" id="MER5076830.1"/>
    </source>
</evidence>
<keyword evidence="4 9" id="KW-0732">Signal</keyword>
<keyword evidence="11" id="KW-1133">Transmembrane helix</keyword>
<feature type="active site" evidence="9">
    <location>
        <position position="312"/>
    </location>
</feature>
<comment type="caution">
    <text evidence="13">The sequence shown here is derived from an EMBL/GenBank/DDBJ whole genome shotgun (WGS) entry which is preliminary data.</text>
</comment>
<comment type="similarity">
    <text evidence="3">Belongs to the bacterial solute-binding protein 3 family.</text>
</comment>
<evidence type="ECO:0000256" key="4">
    <source>
        <dbReference type="ARBA" id="ARBA00022729"/>
    </source>
</evidence>
<comment type="similarity">
    <text evidence="2">Belongs to the transglycosylase Slt family.</text>
</comment>
<keyword evidence="6 9" id="KW-0998">Cell outer membrane</keyword>
<evidence type="ECO:0000256" key="11">
    <source>
        <dbReference type="SAM" id="Phobius"/>
    </source>
</evidence>
<evidence type="ECO:0000256" key="6">
    <source>
        <dbReference type="ARBA" id="ARBA00023237"/>
    </source>
</evidence>
<evidence type="ECO:0000256" key="2">
    <source>
        <dbReference type="ARBA" id="ARBA00007734"/>
    </source>
</evidence>
<dbReference type="InterPro" id="IPR008258">
    <property type="entry name" value="Transglycosylase_SLT_dom_1"/>
</dbReference>
<dbReference type="EMBL" id="JAGSRH010000009">
    <property type="protein sequence ID" value="MER5076830.1"/>
    <property type="molecule type" value="Genomic_DNA"/>
</dbReference>
<evidence type="ECO:0000256" key="10">
    <source>
        <dbReference type="SAM" id="MobiDB-lite"/>
    </source>
</evidence>
<dbReference type="NCBIfam" id="NF008112">
    <property type="entry name" value="PRK10859.1"/>
    <property type="match status" value="1"/>
</dbReference>
<comment type="catalytic activity">
    <reaction evidence="1 9">
        <text>Exolytic cleavage of the (1-&gt;4)-beta-glycosidic linkage between N-acetylmuramic acid (MurNAc) and N-acetylglucosamine (GlcNAc) residues in peptidoglycan, from either the reducing or the non-reducing ends of the peptidoglycan chains, with concomitant formation of a 1,6-anhydrobond in the MurNAc residue.</text>
        <dbReference type="EC" id="4.2.2.n1"/>
    </reaction>
</comment>
<dbReference type="CDD" id="cd13403">
    <property type="entry name" value="MLTF-like"/>
    <property type="match status" value="1"/>
</dbReference>
<dbReference type="InterPro" id="IPR023703">
    <property type="entry name" value="MltF"/>
</dbReference>
<feature type="region of interest" description="Disordered" evidence="10">
    <location>
        <begin position="476"/>
        <end position="543"/>
    </location>
</feature>
<dbReference type="SUPFAM" id="SSF53955">
    <property type="entry name" value="Lysozyme-like"/>
    <property type="match status" value="1"/>
</dbReference>
<dbReference type="InterPro" id="IPR000189">
    <property type="entry name" value="Transglyc_AS"/>
</dbReference>
<dbReference type="PANTHER" id="PTHR35936:SF32">
    <property type="entry name" value="MEMBRANE-BOUND LYTIC MUREIN TRANSGLYCOSYLASE F"/>
    <property type="match status" value="1"/>
</dbReference>
<dbReference type="GO" id="GO:0016998">
    <property type="term" value="P:cell wall macromolecule catabolic process"/>
    <property type="evidence" value="ECO:0007669"/>
    <property type="project" value="UniProtKB-UniRule"/>
</dbReference>
<dbReference type="PANTHER" id="PTHR35936">
    <property type="entry name" value="MEMBRANE-BOUND LYTIC MUREIN TRANSGLYCOSYLASE F"/>
    <property type="match status" value="1"/>
</dbReference>
<dbReference type="SMART" id="SM00062">
    <property type="entry name" value="PBPb"/>
    <property type="match status" value="1"/>
</dbReference>
<dbReference type="Gene3D" id="3.40.190.10">
    <property type="entry name" value="Periplasmic binding protein-like II"/>
    <property type="match status" value="2"/>
</dbReference>
<evidence type="ECO:0000256" key="7">
    <source>
        <dbReference type="ARBA" id="ARBA00023239"/>
    </source>
</evidence>
<dbReference type="EC" id="4.2.2.n1" evidence="9"/>
<keyword evidence="8 9" id="KW-0961">Cell wall biogenesis/degradation</keyword>
<feature type="region of interest" description="LT domain" evidence="9">
    <location>
        <begin position="268"/>
        <end position="563"/>
    </location>
</feature>
<keyword evidence="7 9" id="KW-0456">Lyase</keyword>
<dbReference type="Proteomes" id="UP001495779">
    <property type="component" value="Unassembled WGS sequence"/>
</dbReference>
<dbReference type="SUPFAM" id="SSF53850">
    <property type="entry name" value="Periplasmic binding protein-like II"/>
    <property type="match status" value="1"/>
</dbReference>
<dbReference type="FunFam" id="1.10.530.10:FF:000003">
    <property type="entry name" value="Membrane-bound lytic murein transglycosylase F"/>
    <property type="match status" value="1"/>
</dbReference>
<dbReference type="InterPro" id="IPR001638">
    <property type="entry name" value="Solute-binding_3/MltF_N"/>
</dbReference>
<keyword evidence="5 9" id="KW-0472">Membrane</keyword>
<evidence type="ECO:0000256" key="3">
    <source>
        <dbReference type="ARBA" id="ARBA00010333"/>
    </source>
</evidence>
<sequence length="563" mass="63484">MNNIKVNYLIIVIVALLAAMIIGLNLRWPNTQDNQLNQIISRGELRVSAISSPLIYQDDEANLHGFDYELVQSFADYLGVKLNITLRPTVELIFDDIENGNADIGVAGLLYNKDRLKKMKTGPSYLNVTQQLVYRKGSTRPKSFEDINGKLVVMAGSAHASTLKMAAEKHPELVWEETTEYTTSQLLEMVAEGLIDYTLEDSISVALQQRIHPEIAVGFDLVDDHAITWYMKRLNDDSLNAALLDFFNASNESDLLARLDEKYFSHVGSFDYFDTMSFINAINKKLPTYQPLFEKYATALDWKLLAAIAWQESHWDPLATSPTGVRGLMMLTKPTAETMGVADRLDPEESIKGGAAYLEYLMQRLPVSIADDDRIWFALAAYNMGYGHMQDVRKLTELQGGDPDRWLDVKSRLPLLTQKKYYSQLNYGYARGHEAYRYVENIRRYHQSLVGYLQNQDKKQRALAIAEKSLILFPPLVSPHSPNDKTESTETSGDPETIVDNVPPSTTQSDVKEKVSLKQKQSPHNAYKLPAISPANGQPSLGQYLLSINPEKSEQDKEDTVTN</sequence>
<dbReference type="GO" id="GO:0009253">
    <property type="term" value="P:peptidoglycan catabolic process"/>
    <property type="evidence" value="ECO:0007669"/>
    <property type="project" value="TreeGrafter"/>
</dbReference>
<comment type="function">
    <text evidence="9">Murein-degrading enzyme that degrades murein glycan strands and insoluble, high-molecular weight murein sacculi, with the concomitant formation of a 1,6-anhydromuramoyl product. Lytic transglycosylases (LTs) play an integral role in the metabolism of the peptidoglycan (PG) sacculus. Their lytic action creates space within the PG sacculus to allow for its expansion as well as for the insertion of various structures such as secretion systems and flagella.</text>
</comment>
<evidence type="ECO:0000256" key="9">
    <source>
        <dbReference type="HAMAP-Rule" id="MF_02016"/>
    </source>
</evidence>
<evidence type="ECO:0000256" key="8">
    <source>
        <dbReference type="ARBA" id="ARBA00023316"/>
    </source>
</evidence>
<keyword evidence="11" id="KW-0812">Transmembrane</keyword>
<organism evidence="13">
    <name type="scientific">Providencia stuartii</name>
    <dbReference type="NCBI Taxonomy" id="588"/>
    <lineage>
        <taxon>Bacteria</taxon>
        <taxon>Pseudomonadati</taxon>
        <taxon>Pseudomonadota</taxon>
        <taxon>Gammaproteobacteria</taxon>
        <taxon>Enterobacterales</taxon>
        <taxon>Morganellaceae</taxon>
        <taxon>Providencia</taxon>
    </lineage>
</organism>
<comment type="similarity">
    <text evidence="9">In the N-terminal section; belongs to the bacterial solute-binding protein 3 family.</text>
</comment>
<dbReference type="GO" id="GO:0009279">
    <property type="term" value="C:cell outer membrane"/>
    <property type="evidence" value="ECO:0007669"/>
    <property type="project" value="UniProtKB-SubCell"/>
</dbReference>
<dbReference type="Pfam" id="PF01464">
    <property type="entry name" value="SLT"/>
    <property type="match status" value="1"/>
</dbReference>
<reference evidence="13" key="2">
    <citation type="submission" date="2024-02" db="EMBL/GenBank/DDBJ databases">
        <authorList>
            <consortium name="Clinical and Environmental Microbiology Branch: Whole genome sequencing antimicrobial resistance pathogens in the healthcare setting"/>
        </authorList>
    </citation>
    <scope>NUCLEOTIDE SEQUENCE</scope>
    <source>
        <strain evidence="13">2020GO-00142</strain>
    </source>
</reference>
<comment type="domain">
    <text evidence="9">The N-terminal domain does not have lytic activity and probably modulates enzymatic activity. The C-terminal domain is the catalytic active domain.</text>
</comment>
<name>A0AAI9HYZ0_PROST</name>
<dbReference type="Gene3D" id="1.10.530.10">
    <property type="match status" value="1"/>
</dbReference>
<evidence type="ECO:0000256" key="1">
    <source>
        <dbReference type="ARBA" id="ARBA00001420"/>
    </source>
</evidence>
<feature type="domain" description="Solute-binding protein family 3/N-terminal" evidence="12">
    <location>
        <begin position="44"/>
        <end position="267"/>
    </location>
</feature>
<evidence type="ECO:0000313" key="13">
    <source>
        <dbReference type="EMBL" id="EMP9432368.1"/>
    </source>
</evidence>
<evidence type="ECO:0000259" key="12">
    <source>
        <dbReference type="SMART" id="SM00062"/>
    </source>
</evidence>
<proteinExistence type="inferred from homology"/>
<dbReference type="EMBL" id="AAZDVE040000007">
    <property type="protein sequence ID" value="EMP9432368.1"/>
    <property type="molecule type" value="Genomic_DNA"/>
</dbReference>
<dbReference type="CDD" id="cd01009">
    <property type="entry name" value="PBP2_YfhD_N"/>
    <property type="match status" value="1"/>
</dbReference>
<dbReference type="GO" id="GO:0008933">
    <property type="term" value="F:peptidoglycan lytic transglycosylase activity"/>
    <property type="evidence" value="ECO:0007669"/>
    <property type="project" value="UniProtKB-UniRule"/>
</dbReference>
<evidence type="ECO:0000313" key="15">
    <source>
        <dbReference type="Proteomes" id="UP001495779"/>
    </source>
</evidence>